<gene>
    <name evidence="4" type="ORF">Sjap_016635</name>
</gene>
<keyword evidence="5" id="KW-1185">Reference proteome</keyword>
<sequence>MIDRVSKLVGSPPGYVGHGEGGQLTDIVRKRPCNAILLDEVEKAHRDVFDILLQILEYGRLTDGKGRIVDFKNTCIIMTSNIGSEAMEIQTQNGFFKKKKGNQDGSHQLKNKAVEEELKKHFRVEFLNRIDEVIIFNKLEKKQLCRVVDIIVKEVSEILKEKKIQLKVNNNSQTKLSKMDIVQGMGKVTKADIIEAFGRHSC</sequence>
<accession>A0AAP0ILD9</accession>
<proteinExistence type="predicted"/>
<protein>
    <recommendedName>
        <fullName evidence="3">ATPase AAA-type core domain-containing protein</fullName>
    </recommendedName>
</protein>
<dbReference type="Pfam" id="PF07724">
    <property type="entry name" value="AAA_2"/>
    <property type="match status" value="1"/>
</dbReference>
<dbReference type="PRINTS" id="PR00300">
    <property type="entry name" value="CLPPROTEASEA"/>
</dbReference>
<evidence type="ECO:0000313" key="5">
    <source>
        <dbReference type="Proteomes" id="UP001417504"/>
    </source>
</evidence>
<feature type="domain" description="ATPase AAA-type core" evidence="3">
    <location>
        <begin position="5"/>
        <end position="133"/>
    </location>
</feature>
<name>A0AAP0ILD9_9MAGN</name>
<keyword evidence="2" id="KW-0067">ATP-binding</keyword>
<dbReference type="GO" id="GO:0016887">
    <property type="term" value="F:ATP hydrolysis activity"/>
    <property type="evidence" value="ECO:0007669"/>
    <property type="project" value="InterPro"/>
</dbReference>
<dbReference type="GO" id="GO:0034605">
    <property type="term" value="P:cellular response to heat"/>
    <property type="evidence" value="ECO:0007669"/>
    <property type="project" value="TreeGrafter"/>
</dbReference>
<dbReference type="InterPro" id="IPR003959">
    <property type="entry name" value="ATPase_AAA_core"/>
</dbReference>
<evidence type="ECO:0000256" key="2">
    <source>
        <dbReference type="ARBA" id="ARBA00022840"/>
    </source>
</evidence>
<dbReference type="GO" id="GO:0005737">
    <property type="term" value="C:cytoplasm"/>
    <property type="evidence" value="ECO:0007669"/>
    <property type="project" value="TreeGrafter"/>
</dbReference>
<dbReference type="SUPFAM" id="SSF52540">
    <property type="entry name" value="P-loop containing nucleoside triphosphate hydrolases"/>
    <property type="match status" value="1"/>
</dbReference>
<dbReference type="Proteomes" id="UP001417504">
    <property type="component" value="Unassembled WGS sequence"/>
</dbReference>
<dbReference type="Gene3D" id="3.40.50.300">
    <property type="entry name" value="P-loop containing nucleotide triphosphate hydrolases"/>
    <property type="match status" value="1"/>
</dbReference>
<dbReference type="AlphaFoldDB" id="A0AAP0ILD9"/>
<dbReference type="PANTHER" id="PTHR11638">
    <property type="entry name" value="ATP-DEPENDENT CLP PROTEASE"/>
    <property type="match status" value="1"/>
</dbReference>
<dbReference type="PANTHER" id="PTHR11638:SF18">
    <property type="entry name" value="HEAT SHOCK PROTEIN 104"/>
    <property type="match status" value="1"/>
</dbReference>
<comment type="caution">
    <text evidence="4">The sequence shown here is derived from an EMBL/GenBank/DDBJ whole genome shotgun (WGS) entry which is preliminary data.</text>
</comment>
<evidence type="ECO:0000256" key="1">
    <source>
        <dbReference type="ARBA" id="ARBA00022741"/>
    </source>
</evidence>
<dbReference type="InterPro" id="IPR001270">
    <property type="entry name" value="ClpA/B"/>
</dbReference>
<reference evidence="4 5" key="1">
    <citation type="submission" date="2024-01" db="EMBL/GenBank/DDBJ databases">
        <title>Genome assemblies of Stephania.</title>
        <authorList>
            <person name="Yang L."/>
        </authorList>
    </citation>
    <scope>NUCLEOTIDE SEQUENCE [LARGE SCALE GENOMIC DNA]</scope>
    <source>
        <strain evidence="4">QJT</strain>
        <tissue evidence="4">Leaf</tissue>
    </source>
</reference>
<dbReference type="GO" id="GO:0005524">
    <property type="term" value="F:ATP binding"/>
    <property type="evidence" value="ECO:0007669"/>
    <property type="project" value="UniProtKB-KW"/>
</dbReference>
<evidence type="ECO:0000259" key="3">
    <source>
        <dbReference type="Pfam" id="PF07724"/>
    </source>
</evidence>
<dbReference type="EMBL" id="JBBNAE010000006">
    <property type="protein sequence ID" value="KAK9117688.1"/>
    <property type="molecule type" value="Genomic_DNA"/>
</dbReference>
<keyword evidence="1" id="KW-0547">Nucleotide-binding</keyword>
<dbReference type="InterPro" id="IPR050130">
    <property type="entry name" value="ClpA_ClpB"/>
</dbReference>
<organism evidence="4 5">
    <name type="scientific">Stephania japonica</name>
    <dbReference type="NCBI Taxonomy" id="461633"/>
    <lineage>
        <taxon>Eukaryota</taxon>
        <taxon>Viridiplantae</taxon>
        <taxon>Streptophyta</taxon>
        <taxon>Embryophyta</taxon>
        <taxon>Tracheophyta</taxon>
        <taxon>Spermatophyta</taxon>
        <taxon>Magnoliopsida</taxon>
        <taxon>Ranunculales</taxon>
        <taxon>Menispermaceae</taxon>
        <taxon>Menispermoideae</taxon>
        <taxon>Cissampelideae</taxon>
        <taxon>Stephania</taxon>
    </lineage>
</organism>
<dbReference type="InterPro" id="IPR027417">
    <property type="entry name" value="P-loop_NTPase"/>
</dbReference>
<evidence type="ECO:0000313" key="4">
    <source>
        <dbReference type="EMBL" id="KAK9117688.1"/>
    </source>
</evidence>